<feature type="compositionally biased region" description="Basic and acidic residues" evidence="1">
    <location>
        <begin position="1"/>
        <end position="29"/>
    </location>
</feature>
<dbReference type="PANTHER" id="PTHR48478:SF1">
    <property type="entry name" value="LECTIN-LIKE"/>
    <property type="match status" value="1"/>
</dbReference>
<accession>A0ABD3JG20</accession>
<dbReference type="InterPro" id="IPR052147">
    <property type="entry name" value="PP2-like/Lectin"/>
</dbReference>
<evidence type="ECO:0000256" key="1">
    <source>
        <dbReference type="SAM" id="MobiDB-lite"/>
    </source>
</evidence>
<reference evidence="2 3" key="1">
    <citation type="submission" date="2024-11" db="EMBL/GenBank/DDBJ databases">
        <title>Chromosome-level genome assembly of Eucalyptus globulus Labill. provides insights into its genome evolution.</title>
        <authorList>
            <person name="Li X."/>
        </authorList>
    </citation>
    <scope>NUCLEOTIDE SEQUENCE [LARGE SCALE GENOMIC DNA]</scope>
    <source>
        <strain evidence="2">CL2024</strain>
        <tissue evidence="2">Fresh tender leaves</tissue>
    </source>
</reference>
<comment type="caution">
    <text evidence="2">The sequence shown here is derived from an EMBL/GenBank/DDBJ whole genome shotgun (WGS) entry which is preliminary data.</text>
</comment>
<dbReference type="Proteomes" id="UP001634007">
    <property type="component" value="Unassembled WGS sequence"/>
</dbReference>
<evidence type="ECO:0000313" key="3">
    <source>
        <dbReference type="Proteomes" id="UP001634007"/>
    </source>
</evidence>
<proteinExistence type="predicted"/>
<dbReference type="Pfam" id="PF14299">
    <property type="entry name" value="PP2"/>
    <property type="match status" value="1"/>
</dbReference>
<dbReference type="AlphaFoldDB" id="A0ABD3JG20"/>
<evidence type="ECO:0000313" key="2">
    <source>
        <dbReference type="EMBL" id="KAL3726178.1"/>
    </source>
</evidence>
<gene>
    <name evidence="2" type="ORF">ACJRO7_031122</name>
</gene>
<dbReference type="PANTHER" id="PTHR48478">
    <property type="entry name" value="LECTIN-LIKE"/>
    <property type="match status" value="1"/>
</dbReference>
<dbReference type="EMBL" id="JBJKBG010000008">
    <property type="protein sequence ID" value="KAL3726178.1"/>
    <property type="molecule type" value="Genomic_DNA"/>
</dbReference>
<dbReference type="InterPro" id="IPR025886">
    <property type="entry name" value="PP2-like"/>
</dbReference>
<protein>
    <submittedName>
        <fullName evidence="2">Uncharacterized protein</fullName>
    </submittedName>
</protein>
<sequence length="240" mass="27535">MVEQRRRERREEGSAPVRPDQEAKQEEKRRERRPPLLAATLARRATNADSSIGVEELCNRIYGGVLMKDNEQDYKQKFWVDEDLEKNCFLLLAKRLSIIWIEDKKYWDWINEAEKCYSGEVDIPVAKLLNVCWLKISGTFKTITLSPKTTYEVAFVVKRSVNSSGWNAPVNLNLTLPDKSTQGRIENLSVKPKGEWMDIPVGTFMTTPENVGEISFSFSETGDHWKSGLLIKGVVLRPKD</sequence>
<name>A0ABD3JG20_EUCGL</name>
<feature type="region of interest" description="Disordered" evidence="1">
    <location>
        <begin position="1"/>
        <end position="33"/>
    </location>
</feature>
<keyword evidence="3" id="KW-1185">Reference proteome</keyword>
<organism evidence="2 3">
    <name type="scientific">Eucalyptus globulus</name>
    <name type="common">Tasmanian blue gum</name>
    <dbReference type="NCBI Taxonomy" id="34317"/>
    <lineage>
        <taxon>Eukaryota</taxon>
        <taxon>Viridiplantae</taxon>
        <taxon>Streptophyta</taxon>
        <taxon>Embryophyta</taxon>
        <taxon>Tracheophyta</taxon>
        <taxon>Spermatophyta</taxon>
        <taxon>Magnoliopsida</taxon>
        <taxon>eudicotyledons</taxon>
        <taxon>Gunneridae</taxon>
        <taxon>Pentapetalae</taxon>
        <taxon>rosids</taxon>
        <taxon>malvids</taxon>
        <taxon>Myrtales</taxon>
        <taxon>Myrtaceae</taxon>
        <taxon>Myrtoideae</taxon>
        <taxon>Eucalypteae</taxon>
        <taxon>Eucalyptus</taxon>
    </lineage>
</organism>